<dbReference type="PANTHER" id="PTHR10566:SF113">
    <property type="entry name" value="PROTEIN ACTIVITY OF BC1 COMPLEX KINASE 7, CHLOROPLASTIC"/>
    <property type="match status" value="1"/>
</dbReference>
<dbReference type="PROSITE" id="PS50011">
    <property type="entry name" value="PROTEIN_KINASE_DOM"/>
    <property type="match status" value="1"/>
</dbReference>
<protein>
    <submittedName>
        <fullName evidence="4">Ucharacterized ABC1 family protein</fullName>
    </submittedName>
</protein>
<dbReference type="InterPro" id="IPR050154">
    <property type="entry name" value="UbiB_kinase"/>
</dbReference>
<dbReference type="GO" id="GO:0005524">
    <property type="term" value="F:ATP binding"/>
    <property type="evidence" value="ECO:0007669"/>
    <property type="project" value="InterPro"/>
</dbReference>
<dbReference type="PANTHER" id="PTHR10566">
    <property type="entry name" value="CHAPERONE-ACTIVITY OF BC1 COMPLEX CABC1 -RELATED"/>
    <property type="match status" value="1"/>
</dbReference>
<keyword evidence="2" id="KW-0472">Membrane</keyword>
<gene>
    <name evidence="4" type="ORF">J5U21_00991</name>
</gene>
<keyword evidence="2" id="KW-1133">Transmembrane helix</keyword>
<dbReference type="GO" id="GO:0004672">
    <property type="term" value="F:protein kinase activity"/>
    <property type="evidence" value="ECO:0007669"/>
    <property type="project" value="InterPro"/>
</dbReference>
<proteinExistence type="inferred from homology"/>
<evidence type="ECO:0000313" key="5">
    <source>
        <dbReference type="Proteomes" id="UP000693941"/>
    </source>
</evidence>
<dbReference type="Gene3D" id="1.10.510.10">
    <property type="entry name" value="Transferase(Phosphotransferase) domain 1"/>
    <property type="match status" value="1"/>
</dbReference>
<dbReference type="CDD" id="cd05121">
    <property type="entry name" value="ABC1_ADCK3-like"/>
    <property type="match status" value="1"/>
</dbReference>
<name>A0A8F5BTT3_9CREN</name>
<dbReference type="InterPro" id="IPR000719">
    <property type="entry name" value="Prot_kinase_dom"/>
</dbReference>
<organism evidence="4 5">
    <name type="scientific">Saccharolobus shibatae</name>
    <dbReference type="NCBI Taxonomy" id="2286"/>
    <lineage>
        <taxon>Archaea</taxon>
        <taxon>Thermoproteota</taxon>
        <taxon>Thermoprotei</taxon>
        <taxon>Sulfolobales</taxon>
        <taxon>Sulfolobaceae</taxon>
        <taxon>Saccharolobus</taxon>
    </lineage>
</organism>
<dbReference type="InterPro" id="IPR011009">
    <property type="entry name" value="Kinase-like_dom_sf"/>
</dbReference>
<accession>A0A8F5BTT3</accession>
<sequence length="526" mass="61236">MSLRRIYFESNYGDVTTLNRHKYFHFTIILVIKRLLKVFFKLTPRVLAYRAFRNRILKEMPIDEKEIAEEAKKFVDTLIELGPTFIKFGQILSVRPDIMPEAYIKELARLQDDVPPAPFNQVSKIIEEELGDSVKILKELSSASLGQVYLGEYKGKIVAIKVNRPRIKEIVNEDIQVVKKLLPLLRFVFDESFTEIIKVFLEEFSRRIFEEMDYTKEAFYLNKIKEELSDYPSLRIPSIVKATKRVLVMEYIKGYKVTSEEAKKIVDTRVLAYRVFRLFMYMLLNKDYFHADPHPGNIAVDDQGNLVLYDFGMSGKIDEKTRNLLIRAYVAMIRMDADSLVRVLDELGAIQPFADRRVLAKGLKLFMQAMQGIEVSELELEDFMKLADQVFFKFPLRMPSKLVLPFRMINVLDGTCREIDKDFDFVKSSITFLEEEGYTTKVVIEQVREIVDGIWNRFRSFLLSYSQQQELINIQSSRRGSTIVNYIPQTILVITIIFYAITRDIIITLLMVILALSISLSGRKNT</sequence>
<comment type="similarity">
    <text evidence="1">Belongs to the protein kinase superfamily. ADCK protein kinase family.</text>
</comment>
<reference evidence="4" key="1">
    <citation type="journal article" date="2021" name="Environ. Microbiol.">
        <title>New insights into the diversity and evolution of the archaeal mobilome from three complete genomes of Saccharolobus shibatae.</title>
        <authorList>
            <person name="Medvedeva S."/>
            <person name="Brandt D."/>
            <person name="Cvirkaite-Krupovic V."/>
            <person name="Liu Y."/>
            <person name="Severinov K."/>
            <person name="Ishino S."/>
            <person name="Ishino Y."/>
            <person name="Prangishvili D."/>
            <person name="Kalinowski J."/>
            <person name="Krupovic M."/>
        </authorList>
    </citation>
    <scope>NUCLEOTIDE SEQUENCE</scope>
    <source>
        <strain evidence="4">BEU9</strain>
    </source>
</reference>
<dbReference type="Pfam" id="PF03109">
    <property type="entry name" value="ABC1"/>
    <property type="match status" value="1"/>
</dbReference>
<keyword evidence="2" id="KW-0812">Transmembrane</keyword>
<evidence type="ECO:0000313" key="4">
    <source>
        <dbReference type="EMBL" id="QXJ31341.1"/>
    </source>
</evidence>
<feature type="transmembrane region" description="Helical" evidence="2">
    <location>
        <begin position="505"/>
        <end position="522"/>
    </location>
</feature>
<evidence type="ECO:0000259" key="3">
    <source>
        <dbReference type="PROSITE" id="PS50011"/>
    </source>
</evidence>
<feature type="domain" description="Protein kinase" evidence="3">
    <location>
        <begin position="134"/>
        <end position="451"/>
    </location>
</feature>
<dbReference type="AlphaFoldDB" id="A0A8F5BTT3"/>
<evidence type="ECO:0000256" key="1">
    <source>
        <dbReference type="ARBA" id="ARBA00009670"/>
    </source>
</evidence>
<evidence type="ECO:0000256" key="2">
    <source>
        <dbReference type="SAM" id="Phobius"/>
    </source>
</evidence>
<dbReference type="Proteomes" id="UP000693941">
    <property type="component" value="Chromosome"/>
</dbReference>
<dbReference type="EMBL" id="CP077715">
    <property type="protein sequence ID" value="QXJ31341.1"/>
    <property type="molecule type" value="Genomic_DNA"/>
</dbReference>
<dbReference type="InterPro" id="IPR004147">
    <property type="entry name" value="ABC1_dom"/>
</dbReference>
<dbReference type="SUPFAM" id="SSF56112">
    <property type="entry name" value="Protein kinase-like (PK-like)"/>
    <property type="match status" value="1"/>
</dbReference>